<dbReference type="PROSITE" id="PS00544">
    <property type="entry name" value="METMALONYL_COA_MUTASE"/>
    <property type="match status" value="1"/>
</dbReference>
<dbReference type="GO" id="GO:0005737">
    <property type="term" value="C:cytoplasm"/>
    <property type="evidence" value="ECO:0007669"/>
    <property type="project" value="TreeGrafter"/>
</dbReference>
<dbReference type="FunFam" id="3.40.50.280:FF:000002">
    <property type="entry name" value="Methylmalonyl-CoA mutase, mitochondrial"/>
    <property type="match status" value="1"/>
</dbReference>
<dbReference type="Gene3D" id="3.20.20.240">
    <property type="entry name" value="Methylmalonyl-CoA mutase"/>
    <property type="match status" value="1"/>
</dbReference>
<dbReference type="InterPro" id="IPR006098">
    <property type="entry name" value="MMCoA_mutase_a_cat"/>
</dbReference>
<feature type="domain" description="B12-binding" evidence="8">
    <location>
        <begin position="580"/>
        <end position="707"/>
    </location>
</feature>
<dbReference type="SUPFAM" id="SSF51703">
    <property type="entry name" value="Cobalamin (vitamin B12)-dependent enzymes"/>
    <property type="match status" value="1"/>
</dbReference>
<keyword evidence="6 9" id="KW-0413">Isomerase</keyword>
<dbReference type="InterPro" id="IPR016176">
    <property type="entry name" value="Cbl-dep_enz_cat"/>
</dbReference>
<dbReference type="CDD" id="cd03679">
    <property type="entry name" value="MM_CoA_mutase_alpha_like"/>
    <property type="match status" value="1"/>
</dbReference>
<dbReference type="NCBIfam" id="NF006944">
    <property type="entry name" value="PRK09426.1"/>
    <property type="match status" value="1"/>
</dbReference>
<evidence type="ECO:0000256" key="4">
    <source>
        <dbReference type="ARBA" id="ARBA00022628"/>
    </source>
</evidence>
<dbReference type="EC" id="5.4.99.2" evidence="3"/>
<dbReference type="PANTHER" id="PTHR48101">
    <property type="entry name" value="METHYLMALONYL-COA MUTASE, MITOCHONDRIAL-RELATED"/>
    <property type="match status" value="1"/>
</dbReference>
<evidence type="ECO:0000256" key="1">
    <source>
        <dbReference type="ARBA" id="ARBA00001922"/>
    </source>
</evidence>
<name>A0A7G7WA06_9BACT</name>
<evidence type="ECO:0000313" key="10">
    <source>
        <dbReference type="Proteomes" id="UP000515489"/>
    </source>
</evidence>
<gene>
    <name evidence="9" type="primary">scpA</name>
    <name evidence="9" type="ORF">H4317_05155</name>
</gene>
<evidence type="ECO:0000256" key="7">
    <source>
        <dbReference type="ARBA" id="ARBA00023285"/>
    </source>
</evidence>
<comment type="cofactor">
    <cofactor evidence="1">
        <name>adenosylcob(III)alamin</name>
        <dbReference type="ChEBI" id="CHEBI:18408"/>
    </cofactor>
</comment>
<dbReference type="GO" id="GO:0019678">
    <property type="term" value="P:propionate metabolic process, methylmalonyl pathway"/>
    <property type="evidence" value="ECO:0007669"/>
    <property type="project" value="TreeGrafter"/>
</dbReference>
<keyword evidence="7" id="KW-0170">Cobalt</keyword>
<keyword evidence="4" id="KW-0846">Cobalamin</keyword>
<evidence type="ECO:0000256" key="2">
    <source>
        <dbReference type="ARBA" id="ARBA00008465"/>
    </source>
</evidence>
<dbReference type="EMBL" id="CP060202">
    <property type="protein sequence ID" value="QNH63199.1"/>
    <property type="molecule type" value="Genomic_DNA"/>
</dbReference>
<dbReference type="PANTHER" id="PTHR48101:SF4">
    <property type="entry name" value="METHYLMALONYL-COA MUTASE, MITOCHONDRIAL"/>
    <property type="match status" value="1"/>
</dbReference>
<dbReference type="SUPFAM" id="SSF52242">
    <property type="entry name" value="Cobalamin (vitamin B12)-binding domain"/>
    <property type="match status" value="1"/>
</dbReference>
<dbReference type="FunFam" id="3.20.20.240:FF:000001">
    <property type="entry name" value="Probable methylmalonyl-coa mutase"/>
    <property type="match status" value="1"/>
</dbReference>
<evidence type="ECO:0000313" key="9">
    <source>
        <dbReference type="EMBL" id="QNH63199.1"/>
    </source>
</evidence>
<dbReference type="InterPro" id="IPR006099">
    <property type="entry name" value="MeMalonylCoA_mutase_a/b_cat"/>
</dbReference>
<sequence>MKPDFSQIAYNDAPLPATPAAPEAATVTPEGIQLKSHYTAHDVQHLDHLGFGAGVAPYLRGPYPTMYVQNPWTIRQYAGFSTAEESNSFYRRNLAGGQKGLSVAFDLATHRGYDSDHPRVVGDVGKAGVAIDSVEDMKILFDEIPLDKMSVSMTMNGAVLPVLAFYIVAAEEQGVTPEKLAGTIQNDILKEFMVRNTYIYPPAPSMRIIADIFAYTAQHMPKFNSISISGYHMQEAGATADIELAYTIADGLEYVRAGLAAGMTIDQFAPRLSFFWAIGMNHFMEIAKLRAGRLLWAKVLKQFEPQNPKSLALRTHCQTSGYSLTEQDPFNNVARTCIEALAAALGGTQSLHTNALDEAIALPTDFSARIARNTQLYLQHETDITRVVDPWGGSYYVETLTHELANKAWALIQEVEELGGMAKAIETGLPKMRIEEAAARKQARIDSGKEIIVGVNKYRPSEEQQLDVLDIDNAAVRESQIARLTSIRSTRDTAAVQAALEALTEAARSGTDNLLALAVVAARHRATLGEISDALEKVYGRHQATIRAISGVYSAEMDYNEEFAKARAAADAFAAKEGRRPRMMVAKMGQDGHDRGAKIIATSFADVGFDVDIAPLFQTPDEVARQAAENDVHVVGVSSLAAGHKTLIPQLLADLKQLGREDILVIAGGVIPSQDYEFLYNAGVAGVYGPGTVIAVAAQEILEKLGE</sequence>
<evidence type="ECO:0000256" key="6">
    <source>
        <dbReference type="ARBA" id="ARBA00023235"/>
    </source>
</evidence>
<dbReference type="Pfam" id="PF01642">
    <property type="entry name" value="MM_CoA_mutase"/>
    <property type="match status" value="1"/>
</dbReference>
<dbReference type="InterPro" id="IPR036724">
    <property type="entry name" value="Cobalamin-bd_sf"/>
</dbReference>
<dbReference type="GO" id="GO:0004494">
    <property type="term" value="F:methylmalonyl-CoA mutase activity"/>
    <property type="evidence" value="ECO:0007669"/>
    <property type="project" value="UniProtKB-EC"/>
</dbReference>
<evidence type="ECO:0000256" key="5">
    <source>
        <dbReference type="ARBA" id="ARBA00022723"/>
    </source>
</evidence>
<dbReference type="Gene3D" id="3.40.50.280">
    <property type="entry name" value="Cobalamin-binding domain"/>
    <property type="match status" value="1"/>
</dbReference>
<dbReference type="InterPro" id="IPR006159">
    <property type="entry name" value="Acid_CoA_mut_C"/>
</dbReference>
<dbReference type="InterPro" id="IPR058549">
    <property type="entry name" value="MeMalonylCoA_mutase_a/b_site"/>
</dbReference>
<dbReference type="RefSeq" id="WP_185889080.1">
    <property type="nucleotide sequence ID" value="NZ_CP060202.1"/>
</dbReference>
<dbReference type="AlphaFoldDB" id="A0A7G7WA06"/>
<dbReference type="NCBIfam" id="TIGR00640">
    <property type="entry name" value="acid_CoA_mut_C"/>
    <property type="match status" value="1"/>
</dbReference>
<dbReference type="Proteomes" id="UP000515489">
    <property type="component" value="Chromosome"/>
</dbReference>
<dbReference type="KEGG" id="hsk:H4317_05155"/>
<evidence type="ECO:0000256" key="3">
    <source>
        <dbReference type="ARBA" id="ARBA00012398"/>
    </source>
</evidence>
<dbReference type="CDD" id="cd02071">
    <property type="entry name" value="MM_CoA_mut_B12_BD"/>
    <property type="match status" value="1"/>
</dbReference>
<reference evidence="9 10" key="1">
    <citation type="submission" date="2020-08" db="EMBL/GenBank/DDBJ databases">
        <title>Hymenobacter sp. S2-20-2 genome sequencing.</title>
        <authorList>
            <person name="Jin L."/>
        </authorList>
    </citation>
    <scope>NUCLEOTIDE SEQUENCE [LARGE SCALE GENOMIC DNA]</scope>
    <source>
        <strain evidence="9 10">S2-20-2</strain>
    </source>
</reference>
<dbReference type="Pfam" id="PF02310">
    <property type="entry name" value="B12-binding"/>
    <property type="match status" value="1"/>
</dbReference>
<comment type="similarity">
    <text evidence="2">Belongs to the methylmalonyl-CoA mutase family.</text>
</comment>
<proteinExistence type="inferred from homology"/>
<accession>A0A7G7WA06</accession>
<keyword evidence="5" id="KW-0479">Metal-binding</keyword>
<dbReference type="PROSITE" id="PS51332">
    <property type="entry name" value="B12_BINDING"/>
    <property type="match status" value="1"/>
</dbReference>
<keyword evidence="10" id="KW-1185">Reference proteome</keyword>
<evidence type="ECO:0000259" key="8">
    <source>
        <dbReference type="PROSITE" id="PS51332"/>
    </source>
</evidence>
<dbReference type="NCBIfam" id="TIGR00641">
    <property type="entry name" value="acid_CoA_mut_N"/>
    <property type="match status" value="1"/>
</dbReference>
<dbReference type="GO" id="GO:0031419">
    <property type="term" value="F:cobalamin binding"/>
    <property type="evidence" value="ECO:0007669"/>
    <property type="project" value="UniProtKB-KW"/>
</dbReference>
<dbReference type="InterPro" id="IPR006158">
    <property type="entry name" value="Cobalamin-bd"/>
</dbReference>
<protein>
    <recommendedName>
        <fullName evidence="3">methylmalonyl-CoA mutase</fullName>
        <ecNumber evidence="3">5.4.99.2</ecNumber>
    </recommendedName>
</protein>
<organism evidence="9 10">
    <name type="scientific">Hymenobacter sediminicola</name>
    <dbReference type="NCBI Taxonomy" id="2761579"/>
    <lineage>
        <taxon>Bacteria</taxon>
        <taxon>Pseudomonadati</taxon>
        <taxon>Bacteroidota</taxon>
        <taxon>Cytophagia</taxon>
        <taxon>Cytophagales</taxon>
        <taxon>Hymenobacteraceae</taxon>
        <taxon>Hymenobacter</taxon>
    </lineage>
</organism>
<dbReference type="GO" id="GO:0046872">
    <property type="term" value="F:metal ion binding"/>
    <property type="evidence" value="ECO:0007669"/>
    <property type="project" value="UniProtKB-KW"/>
</dbReference>